<evidence type="ECO:0000313" key="2">
    <source>
        <dbReference type="Proteomes" id="UP000294215"/>
    </source>
</evidence>
<gene>
    <name evidence="1" type="ORF">ELH40_38425</name>
</gene>
<organism evidence="1 2">
    <name type="scientific">Rhizobium ruizarguesonis</name>
    <dbReference type="NCBI Taxonomy" id="2081791"/>
    <lineage>
        <taxon>Bacteria</taxon>
        <taxon>Pseudomonadati</taxon>
        <taxon>Pseudomonadota</taxon>
        <taxon>Alphaproteobacteria</taxon>
        <taxon>Hyphomicrobiales</taxon>
        <taxon>Rhizobiaceae</taxon>
        <taxon>Rhizobium/Agrobacterium group</taxon>
        <taxon>Rhizobium</taxon>
    </lineage>
</organism>
<dbReference type="Proteomes" id="UP000294215">
    <property type="component" value="Unassembled WGS sequence"/>
</dbReference>
<dbReference type="RefSeq" id="WP_130817796.1">
    <property type="nucleotide sequence ID" value="NZ_SIMR01000010.1"/>
</dbReference>
<dbReference type="AlphaFoldDB" id="A0AB38HT55"/>
<name>A0AB38HT55_9HYPH</name>
<proteinExistence type="predicted"/>
<protein>
    <submittedName>
        <fullName evidence="1">Uncharacterized protein</fullName>
    </submittedName>
</protein>
<sequence>MEIIEPAFGFLPELATISGRSHSLETLRTYAEHLYDCFDSLEQSDLDWQAADEAMVAAYRNTAPTPVDTMRAPRSMIVSAPSVASMIGHIGVVV</sequence>
<dbReference type="EMBL" id="SIMR01000010">
    <property type="protein sequence ID" value="TBC01452.1"/>
    <property type="molecule type" value="Genomic_DNA"/>
</dbReference>
<accession>A0AB38HT55</accession>
<comment type="caution">
    <text evidence="1">The sequence shown here is derived from an EMBL/GenBank/DDBJ whole genome shotgun (WGS) entry which is preliminary data.</text>
</comment>
<evidence type="ECO:0000313" key="1">
    <source>
        <dbReference type="EMBL" id="TBC01452.1"/>
    </source>
</evidence>
<reference evidence="1 2" key="1">
    <citation type="submission" date="2019-02" db="EMBL/GenBank/DDBJ databases">
        <title>The genomic architecture of introgression among sibling species of bacteria.</title>
        <authorList>
            <person name="Cavassim M.I.A."/>
            <person name="Moeskjaer S."/>
            <person name="Moslemi C."/>
            <person name="Fields B."/>
            <person name="Bachmann A."/>
            <person name="Vilhjalmsson B."/>
            <person name="Schierup M.H."/>
            <person name="Young J.P.W."/>
            <person name="Andersen S.U."/>
        </authorList>
    </citation>
    <scope>NUCLEOTIDE SEQUENCE [LARGE SCALE GENOMIC DNA]</scope>
    <source>
        <strain evidence="1 2">SM92</strain>
    </source>
</reference>